<evidence type="ECO:0000256" key="1">
    <source>
        <dbReference type="ARBA" id="ARBA00008945"/>
    </source>
</evidence>
<dbReference type="SUPFAM" id="SSF54211">
    <property type="entry name" value="Ribosomal protein S5 domain 2-like"/>
    <property type="match status" value="1"/>
</dbReference>
<dbReference type="InterPro" id="IPR005324">
    <property type="entry name" value="Ribosomal_uS5_C"/>
</dbReference>
<keyword evidence="8" id="KW-1185">Reference proteome</keyword>
<comment type="similarity">
    <text evidence="1 5">Belongs to the universal ribosomal protein uS5 family.</text>
</comment>
<protein>
    <recommendedName>
        <fullName evidence="6">S5 DRBM domain-containing protein</fullName>
    </recommendedName>
</protein>
<dbReference type="Gene3D" id="3.30.230.10">
    <property type="match status" value="1"/>
</dbReference>
<dbReference type="PROSITE" id="PS00585">
    <property type="entry name" value="RIBOSOMAL_S5"/>
    <property type="match status" value="1"/>
</dbReference>
<dbReference type="Gene3D" id="3.30.160.20">
    <property type="match status" value="1"/>
</dbReference>
<feature type="domain" description="S5 DRBM" evidence="6">
    <location>
        <begin position="181"/>
        <end position="244"/>
    </location>
</feature>
<dbReference type="Proteomes" id="UP001489004">
    <property type="component" value="Unassembled WGS sequence"/>
</dbReference>
<comment type="caution">
    <text evidence="7">The sequence shown here is derived from an EMBL/GenBank/DDBJ whole genome shotgun (WGS) entry which is preliminary data.</text>
</comment>
<reference evidence="7 8" key="1">
    <citation type="journal article" date="2024" name="Nat. Commun.">
        <title>Phylogenomics reveals the evolutionary origins of lichenization in chlorophyte algae.</title>
        <authorList>
            <person name="Puginier C."/>
            <person name="Libourel C."/>
            <person name="Otte J."/>
            <person name="Skaloud P."/>
            <person name="Haon M."/>
            <person name="Grisel S."/>
            <person name="Petersen M."/>
            <person name="Berrin J.G."/>
            <person name="Delaux P.M."/>
            <person name="Dal Grande F."/>
            <person name="Keller J."/>
        </authorList>
    </citation>
    <scope>NUCLEOTIDE SEQUENCE [LARGE SCALE GENOMIC DNA]</scope>
    <source>
        <strain evidence="7 8">SAG 2043</strain>
    </source>
</reference>
<accession>A0AAW1Q6K4</accession>
<dbReference type="InterPro" id="IPR013810">
    <property type="entry name" value="Ribosomal_uS5_N"/>
</dbReference>
<evidence type="ECO:0000256" key="3">
    <source>
        <dbReference type="ARBA" id="ARBA00023274"/>
    </source>
</evidence>
<dbReference type="GO" id="GO:0006412">
    <property type="term" value="P:translation"/>
    <property type="evidence" value="ECO:0007669"/>
    <property type="project" value="InterPro"/>
</dbReference>
<evidence type="ECO:0000313" key="8">
    <source>
        <dbReference type="Proteomes" id="UP001489004"/>
    </source>
</evidence>
<dbReference type="PANTHER" id="PTHR48277">
    <property type="entry name" value="MITOCHONDRIAL RIBOSOMAL PROTEIN S5"/>
    <property type="match status" value="1"/>
</dbReference>
<dbReference type="PROSITE" id="PS50881">
    <property type="entry name" value="S5_DSRBD"/>
    <property type="match status" value="1"/>
</dbReference>
<dbReference type="Pfam" id="PF00333">
    <property type="entry name" value="Ribosomal_S5"/>
    <property type="match status" value="1"/>
</dbReference>
<evidence type="ECO:0000256" key="2">
    <source>
        <dbReference type="ARBA" id="ARBA00022980"/>
    </source>
</evidence>
<evidence type="ECO:0000256" key="5">
    <source>
        <dbReference type="RuleBase" id="RU003823"/>
    </source>
</evidence>
<organism evidence="7 8">
    <name type="scientific">[Myrmecia] bisecta</name>
    <dbReference type="NCBI Taxonomy" id="41462"/>
    <lineage>
        <taxon>Eukaryota</taxon>
        <taxon>Viridiplantae</taxon>
        <taxon>Chlorophyta</taxon>
        <taxon>core chlorophytes</taxon>
        <taxon>Trebouxiophyceae</taxon>
        <taxon>Trebouxiales</taxon>
        <taxon>Trebouxiaceae</taxon>
        <taxon>Myrmecia</taxon>
    </lineage>
</organism>
<dbReference type="GO" id="GO:0003735">
    <property type="term" value="F:structural constituent of ribosome"/>
    <property type="evidence" value="ECO:0007669"/>
    <property type="project" value="UniProtKB-UniRule"/>
</dbReference>
<evidence type="ECO:0000259" key="6">
    <source>
        <dbReference type="PROSITE" id="PS50881"/>
    </source>
</evidence>
<dbReference type="GO" id="GO:0005840">
    <property type="term" value="C:ribosome"/>
    <property type="evidence" value="ECO:0007669"/>
    <property type="project" value="UniProtKB-KW"/>
</dbReference>
<keyword evidence="2 4" id="KW-0689">Ribosomal protein</keyword>
<gene>
    <name evidence="7" type="ORF">WJX72_001780</name>
</gene>
<evidence type="ECO:0000313" key="7">
    <source>
        <dbReference type="EMBL" id="KAK9816545.1"/>
    </source>
</evidence>
<sequence length="339" mass="36656">MAYELLCSFGRKLKRKCNKLAYMIETGSSAGYEHAAWANTKSKAAAANLRAQQSLFLLPAASDAYILQVVVQRWQAFHLADAKELREHVQALHKAIHTRGAVRRCKLGARLDPLAQGQIAVHEAGAAGSPGGLLDEIEGASRKRQMFLLNQLLRTSNAAYLPPAAEDSLNPFPDVDQKDAFKLKVVEINRTSKGTKAGRIASISATVIVGNGQGVLGIGTGKSLEVMPALKKAVERAQKDIVVVPTRRVSGVHTAKYGKVKVTLYPRRIGEGLMANELISEMCRLAGLRDIGIKVHGSRNRRNMVMAVFEVFGKVNMVQAQQRAVDSAKAAQRGVGLSA</sequence>
<dbReference type="PANTHER" id="PTHR48277:SF1">
    <property type="entry name" value="MITOCHONDRIAL RIBOSOMAL PROTEIN S5"/>
    <property type="match status" value="1"/>
</dbReference>
<dbReference type="GO" id="GO:0003723">
    <property type="term" value="F:RNA binding"/>
    <property type="evidence" value="ECO:0007669"/>
    <property type="project" value="InterPro"/>
</dbReference>
<dbReference type="InterPro" id="IPR014721">
    <property type="entry name" value="Ribsml_uS5_D2-typ_fold_subgr"/>
</dbReference>
<name>A0AAW1Q6K4_9CHLO</name>
<dbReference type="InterPro" id="IPR018192">
    <property type="entry name" value="Ribosomal_uS5_N_CS"/>
</dbReference>
<dbReference type="EMBL" id="JALJOR010000005">
    <property type="protein sequence ID" value="KAK9816545.1"/>
    <property type="molecule type" value="Genomic_DNA"/>
</dbReference>
<dbReference type="Pfam" id="PF03719">
    <property type="entry name" value="Ribosomal_S5_C"/>
    <property type="match status" value="1"/>
</dbReference>
<dbReference type="AlphaFoldDB" id="A0AAW1Q6K4"/>
<dbReference type="SUPFAM" id="SSF54768">
    <property type="entry name" value="dsRNA-binding domain-like"/>
    <property type="match status" value="1"/>
</dbReference>
<dbReference type="InterPro" id="IPR000851">
    <property type="entry name" value="Ribosomal_uS5"/>
</dbReference>
<keyword evidence="3 4" id="KW-0687">Ribonucleoprotein</keyword>
<proteinExistence type="inferred from homology"/>
<dbReference type="GO" id="GO:1990904">
    <property type="term" value="C:ribonucleoprotein complex"/>
    <property type="evidence" value="ECO:0007669"/>
    <property type="project" value="UniProtKB-UniRule"/>
</dbReference>
<evidence type="ECO:0000256" key="4">
    <source>
        <dbReference type="PROSITE-ProRule" id="PRU00268"/>
    </source>
</evidence>
<dbReference type="InterPro" id="IPR020568">
    <property type="entry name" value="Ribosomal_Su5_D2-typ_SF"/>
</dbReference>